<dbReference type="Pfam" id="PF12706">
    <property type="entry name" value="Lactamase_B_2"/>
    <property type="match status" value="1"/>
</dbReference>
<dbReference type="InterPro" id="IPR024884">
    <property type="entry name" value="NAPE-PLD"/>
</dbReference>
<accession>A0A1I5M997</accession>
<organism evidence="2 3">
    <name type="scientific">Pseudarcicella hirudinis</name>
    <dbReference type="NCBI Taxonomy" id="1079859"/>
    <lineage>
        <taxon>Bacteria</taxon>
        <taxon>Pseudomonadati</taxon>
        <taxon>Bacteroidota</taxon>
        <taxon>Cytophagia</taxon>
        <taxon>Cytophagales</taxon>
        <taxon>Flectobacillaceae</taxon>
        <taxon>Pseudarcicella</taxon>
    </lineage>
</organism>
<reference evidence="2 3" key="1">
    <citation type="submission" date="2016-10" db="EMBL/GenBank/DDBJ databases">
        <authorList>
            <person name="de Groot N.N."/>
        </authorList>
    </citation>
    <scope>NUCLEOTIDE SEQUENCE [LARGE SCALE GENOMIC DNA]</scope>
    <source>
        <strain evidence="3">E92,LMG 26720,CCM 7988</strain>
    </source>
</reference>
<dbReference type="AlphaFoldDB" id="A0A1I5M997"/>
<dbReference type="EMBL" id="FOXH01000001">
    <property type="protein sequence ID" value="SFP06154.1"/>
    <property type="molecule type" value="Genomic_DNA"/>
</dbReference>
<dbReference type="GO" id="GO:0070290">
    <property type="term" value="F:N-acylphosphatidylethanolamine-specific phospholipase D activity"/>
    <property type="evidence" value="ECO:0007669"/>
    <property type="project" value="InterPro"/>
</dbReference>
<dbReference type="SUPFAM" id="SSF56281">
    <property type="entry name" value="Metallo-hydrolase/oxidoreductase"/>
    <property type="match status" value="1"/>
</dbReference>
<evidence type="ECO:0000313" key="3">
    <source>
        <dbReference type="Proteomes" id="UP000199306"/>
    </source>
</evidence>
<dbReference type="GO" id="GO:0008270">
    <property type="term" value="F:zinc ion binding"/>
    <property type="evidence" value="ECO:0007669"/>
    <property type="project" value="InterPro"/>
</dbReference>
<feature type="domain" description="Metallo-beta-lactamase" evidence="1">
    <location>
        <begin position="115"/>
        <end position="310"/>
    </location>
</feature>
<dbReference type="OrthoDB" id="9805728at2"/>
<dbReference type="STRING" id="1079859.SAMN04515674_101196"/>
<dbReference type="PANTHER" id="PTHR15032">
    <property type="entry name" value="N-ACYL-PHOSPHATIDYLETHANOLAMINE-HYDROLYZING PHOSPHOLIPASE D"/>
    <property type="match status" value="1"/>
</dbReference>
<dbReference type="Proteomes" id="UP000199306">
    <property type="component" value="Unassembled WGS sequence"/>
</dbReference>
<keyword evidence="3" id="KW-1185">Reference proteome</keyword>
<evidence type="ECO:0000259" key="1">
    <source>
        <dbReference type="Pfam" id="PF12706"/>
    </source>
</evidence>
<evidence type="ECO:0000313" key="2">
    <source>
        <dbReference type="EMBL" id="SFP06154.1"/>
    </source>
</evidence>
<dbReference type="GO" id="GO:0005737">
    <property type="term" value="C:cytoplasm"/>
    <property type="evidence" value="ECO:0007669"/>
    <property type="project" value="TreeGrafter"/>
</dbReference>
<dbReference type="InterPro" id="IPR001279">
    <property type="entry name" value="Metallo-B-lactamas"/>
</dbReference>
<dbReference type="InterPro" id="IPR036866">
    <property type="entry name" value="RibonucZ/Hydroxyglut_hydro"/>
</dbReference>
<dbReference type="PIRSF" id="PIRSF038896">
    <property type="entry name" value="NAPE-PLD"/>
    <property type="match status" value="1"/>
</dbReference>
<name>A0A1I5M997_9BACT</name>
<proteinExistence type="predicted"/>
<dbReference type="PANTHER" id="PTHR15032:SF4">
    <property type="entry name" value="N-ACYL-PHOSPHATIDYLETHANOLAMINE-HYDROLYZING PHOSPHOLIPASE D"/>
    <property type="match status" value="1"/>
</dbReference>
<dbReference type="Gene3D" id="3.60.15.10">
    <property type="entry name" value="Ribonuclease Z/Hydroxyacylglutathione hydrolase-like"/>
    <property type="match status" value="1"/>
</dbReference>
<protein>
    <submittedName>
        <fullName evidence="2">L-ascorbate metabolism protein UlaG, beta-lactamase superfamily</fullName>
    </submittedName>
</protein>
<sequence length="363" mass="41749">MVITVFIAGVAVIAGGYMQLPKFGKSPSGKRLERIRQSPNYKDGSFQNRTETPSLTEGVSYYTVFKEFFFQKSKRVEPDSVLPSKKVDLMKLNPSDDVLVWFGHSSYFMQLDGKRILVDPVLSGSASPIPYTTKSFKGSDVYKVEELPEIDYLFISHDHYDHLDYETIIALKPKVKKVIVGLGVGEHLEYWGYNPADIIEEDWNEQVILADGFVLNTTPARHFSGRGLKRDGTLWMSYVLSTPNHKIYIGGDSGYDKHFAEIGEKFGPFDLVFLENGQYDKNWKYIHMQPEEVVQAAVDLKAKRLFPVHWSKFALALHAWDEPIIRVVRESKKRNLPLLHPMIGEWVYLNDSLQSYNWWEKVK</sequence>
<gene>
    <name evidence="2" type="ORF">SAMN04515674_101196</name>
</gene>